<dbReference type="HOGENOM" id="CLU_2653766_0_0_1"/>
<dbReference type="AlphaFoldDB" id="H2XV27"/>
<sequence length="76" mass="8458">MVEFHQCMSCVRATFHQPSVVETIAFITVCWRSLSSIGQPILSKACPIASVLSSFLHTIRSSLVLYSCMVACNFWS</sequence>
<reference evidence="1" key="2">
    <citation type="journal article" date="2008" name="Genome Biol.">
        <title>Improved genome assembly and evidence-based global gene model set for the chordate Ciona intestinalis: new insight into intron and operon populations.</title>
        <authorList>
            <person name="Satou Y."/>
            <person name="Mineta K."/>
            <person name="Ogasawara M."/>
            <person name="Sasakura Y."/>
            <person name="Shoguchi E."/>
            <person name="Ueno K."/>
            <person name="Yamada L."/>
            <person name="Matsumoto J."/>
            <person name="Wasserscheid J."/>
            <person name="Dewar K."/>
            <person name="Wiley G.B."/>
            <person name="Macmil S.L."/>
            <person name="Roe B.A."/>
            <person name="Zeller R.W."/>
            <person name="Hastings K.E."/>
            <person name="Lemaire P."/>
            <person name="Lindquist E."/>
            <person name="Endo T."/>
            <person name="Hotta K."/>
            <person name="Inaba K."/>
        </authorList>
    </citation>
    <scope>NUCLEOTIDE SEQUENCE [LARGE SCALE GENOMIC DNA]</scope>
    <source>
        <strain evidence="1">wild type</strain>
    </source>
</reference>
<reference evidence="1" key="4">
    <citation type="submission" date="2025-09" db="UniProtKB">
        <authorList>
            <consortium name="Ensembl"/>
        </authorList>
    </citation>
    <scope>IDENTIFICATION</scope>
</reference>
<dbReference type="Proteomes" id="UP000008144">
    <property type="component" value="Chromosome 14"/>
</dbReference>
<protein>
    <submittedName>
        <fullName evidence="1">Uncharacterized protein</fullName>
    </submittedName>
</protein>
<proteinExistence type="predicted"/>
<reference evidence="2" key="1">
    <citation type="journal article" date="2002" name="Science">
        <title>The draft genome of Ciona intestinalis: insights into chordate and vertebrate origins.</title>
        <authorList>
            <person name="Dehal P."/>
            <person name="Satou Y."/>
            <person name="Campbell R.K."/>
            <person name="Chapman J."/>
            <person name="Degnan B."/>
            <person name="De Tomaso A."/>
            <person name="Davidson B."/>
            <person name="Di Gregorio A."/>
            <person name="Gelpke M."/>
            <person name="Goodstein D.M."/>
            <person name="Harafuji N."/>
            <person name="Hastings K.E."/>
            <person name="Ho I."/>
            <person name="Hotta K."/>
            <person name="Huang W."/>
            <person name="Kawashima T."/>
            <person name="Lemaire P."/>
            <person name="Martinez D."/>
            <person name="Meinertzhagen I.A."/>
            <person name="Necula S."/>
            <person name="Nonaka M."/>
            <person name="Putnam N."/>
            <person name="Rash S."/>
            <person name="Saiga H."/>
            <person name="Satake M."/>
            <person name="Terry A."/>
            <person name="Yamada L."/>
            <person name="Wang H.G."/>
            <person name="Awazu S."/>
            <person name="Azumi K."/>
            <person name="Boore J."/>
            <person name="Branno M."/>
            <person name="Chin-Bow S."/>
            <person name="DeSantis R."/>
            <person name="Doyle S."/>
            <person name="Francino P."/>
            <person name="Keys D.N."/>
            <person name="Haga S."/>
            <person name="Hayashi H."/>
            <person name="Hino K."/>
            <person name="Imai K.S."/>
            <person name="Inaba K."/>
            <person name="Kano S."/>
            <person name="Kobayashi K."/>
            <person name="Kobayashi M."/>
            <person name="Lee B.I."/>
            <person name="Makabe K.W."/>
            <person name="Manohar C."/>
            <person name="Matassi G."/>
            <person name="Medina M."/>
            <person name="Mochizuki Y."/>
            <person name="Mount S."/>
            <person name="Morishita T."/>
            <person name="Miura S."/>
            <person name="Nakayama A."/>
            <person name="Nishizaka S."/>
            <person name="Nomoto H."/>
            <person name="Ohta F."/>
            <person name="Oishi K."/>
            <person name="Rigoutsos I."/>
            <person name="Sano M."/>
            <person name="Sasaki A."/>
            <person name="Sasakura Y."/>
            <person name="Shoguchi E."/>
            <person name="Shin-i T."/>
            <person name="Spagnuolo A."/>
            <person name="Stainier D."/>
            <person name="Suzuki M.M."/>
            <person name="Tassy O."/>
            <person name="Takatori N."/>
            <person name="Tokuoka M."/>
            <person name="Yagi K."/>
            <person name="Yoshizaki F."/>
            <person name="Wada S."/>
            <person name="Zhang C."/>
            <person name="Hyatt P.D."/>
            <person name="Larimer F."/>
            <person name="Detter C."/>
            <person name="Doggett N."/>
            <person name="Glavina T."/>
            <person name="Hawkins T."/>
            <person name="Richardson P."/>
            <person name="Lucas S."/>
            <person name="Kohara Y."/>
            <person name="Levine M."/>
            <person name="Satoh N."/>
            <person name="Rokhsar D.S."/>
        </authorList>
    </citation>
    <scope>NUCLEOTIDE SEQUENCE [LARGE SCALE GENOMIC DNA]</scope>
</reference>
<organism evidence="1 2">
    <name type="scientific">Ciona intestinalis</name>
    <name type="common">Transparent sea squirt</name>
    <name type="synonym">Ascidia intestinalis</name>
    <dbReference type="NCBI Taxonomy" id="7719"/>
    <lineage>
        <taxon>Eukaryota</taxon>
        <taxon>Metazoa</taxon>
        <taxon>Chordata</taxon>
        <taxon>Tunicata</taxon>
        <taxon>Ascidiacea</taxon>
        <taxon>Phlebobranchia</taxon>
        <taxon>Cionidae</taxon>
        <taxon>Ciona</taxon>
    </lineage>
</organism>
<accession>H2XV27</accession>
<reference evidence="1" key="3">
    <citation type="submission" date="2025-08" db="UniProtKB">
        <authorList>
            <consortium name="Ensembl"/>
        </authorList>
    </citation>
    <scope>IDENTIFICATION</scope>
</reference>
<name>H2XV27_CIOIN</name>
<dbReference type="Ensembl" id="ENSCINT00000031301.1">
    <property type="protein sequence ID" value="ENSCINP00000033511.1"/>
    <property type="gene ID" value="ENSCING00000019560.1"/>
</dbReference>
<dbReference type="InParanoid" id="H2XV27"/>
<evidence type="ECO:0000313" key="2">
    <source>
        <dbReference type="Proteomes" id="UP000008144"/>
    </source>
</evidence>
<dbReference type="EMBL" id="EAAA01001164">
    <property type="status" value="NOT_ANNOTATED_CDS"/>
    <property type="molecule type" value="Genomic_DNA"/>
</dbReference>
<keyword evidence="2" id="KW-1185">Reference proteome</keyword>
<evidence type="ECO:0000313" key="1">
    <source>
        <dbReference type="Ensembl" id="ENSCINP00000033511.1"/>
    </source>
</evidence>